<comment type="caution">
    <text evidence="2">The sequence shown here is derived from an EMBL/GenBank/DDBJ whole genome shotgun (WGS) entry which is preliminary data.</text>
</comment>
<protein>
    <submittedName>
        <fullName evidence="2">Methyltransferase domain-containing protein</fullName>
    </submittedName>
</protein>
<keyword evidence="2" id="KW-0489">Methyltransferase</keyword>
<sequence length="256" mass="28207">MNAAMSPSLSTEVAWRELHEAATIPYKKGGNFAWHFARGKLGRDPVFRGLLERRLFGAQHQRVVDIGCGQGLFASLLASMSAMQKQGRWPSSWDATPHGADYTGIELMPKDVARAEASIGHLEPTPRLVCADMCKADLPECDLVVILDVLHYVNLEAQEGVLLRVRDALRRGGNPHARLLLRVGDASSRRGFAISQWVDRTVTRIRGHKVSPTWGRPLAEWTAVLDRLGFRVQSIPMSEGTPFANVLLVADLEPAA</sequence>
<reference evidence="2 3" key="1">
    <citation type="submission" date="2018-12" db="EMBL/GenBank/DDBJ databases">
        <title>The genome sequences of Variovorax guangxiensis DSM 27352.</title>
        <authorList>
            <person name="Gao J."/>
            <person name="Sun J."/>
        </authorList>
    </citation>
    <scope>NUCLEOTIDE SEQUENCE [LARGE SCALE GENOMIC DNA]</scope>
    <source>
        <strain evidence="2 3">DSM 27352</strain>
    </source>
</reference>
<gene>
    <name evidence="2" type="ORF">EJP67_05435</name>
</gene>
<dbReference type="InterPro" id="IPR029063">
    <property type="entry name" value="SAM-dependent_MTases_sf"/>
</dbReference>
<feature type="domain" description="Methyltransferase type 12" evidence="1">
    <location>
        <begin position="64"/>
        <end position="173"/>
    </location>
</feature>
<organism evidence="2 3">
    <name type="scientific">Variovorax guangxiensis</name>
    <dbReference type="NCBI Taxonomy" id="1775474"/>
    <lineage>
        <taxon>Bacteria</taxon>
        <taxon>Pseudomonadati</taxon>
        <taxon>Pseudomonadota</taxon>
        <taxon>Betaproteobacteria</taxon>
        <taxon>Burkholderiales</taxon>
        <taxon>Comamonadaceae</taxon>
        <taxon>Variovorax</taxon>
    </lineage>
</organism>
<dbReference type="RefSeq" id="WP_126020243.1">
    <property type="nucleotide sequence ID" value="NZ_RXFT01000001.1"/>
</dbReference>
<dbReference type="Proteomes" id="UP000281118">
    <property type="component" value="Unassembled WGS sequence"/>
</dbReference>
<dbReference type="EMBL" id="RXFT01000001">
    <property type="protein sequence ID" value="RUR66502.1"/>
    <property type="molecule type" value="Genomic_DNA"/>
</dbReference>
<dbReference type="InterPro" id="IPR013217">
    <property type="entry name" value="Methyltransf_12"/>
</dbReference>
<evidence type="ECO:0000313" key="2">
    <source>
        <dbReference type="EMBL" id="RUR66502.1"/>
    </source>
</evidence>
<dbReference type="AlphaFoldDB" id="A0A3S0X7H3"/>
<dbReference type="CDD" id="cd02440">
    <property type="entry name" value="AdoMet_MTases"/>
    <property type="match status" value="1"/>
</dbReference>
<keyword evidence="2" id="KW-0808">Transferase</keyword>
<dbReference type="Gene3D" id="3.40.50.150">
    <property type="entry name" value="Vaccinia Virus protein VP39"/>
    <property type="match status" value="1"/>
</dbReference>
<evidence type="ECO:0000313" key="3">
    <source>
        <dbReference type="Proteomes" id="UP000281118"/>
    </source>
</evidence>
<proteinExistence type="predicted"/>
<dbReference type="GO" id="GO:0032259">
    <property type="term" value="P:methylation"/>
    <property type="evidence" value="ECO:0007669"/>
    <property type="project" value="UniProtKB-KW"/>
</dbReference>
<dbReference type="SUPFAM" id="SSF53335">
    <property type="entry name" value="S-adenosyl-L-methionine-dependent methyltransferases"/>
    <property type="match status" value="1"/>
</dbReference>
<evidence type="ECO:0000259" key="1">
    <source>
        <dbReference type="Pfam" id="PF08242"/>
    </source>
</evidence>
<dbReference type="GO" id="GO:0008168">
    <property type="term" value="F:methyltransferase activity"/>
    <property type="evidence" value="ECO:0007669"/>
    <property type="project" value="UniProtKB-KW"/>
</dbReference>
<name>A0A3S0X7H3_9BURK</name>
<dbReference type="OrthoDB" id="5565939at2"/>
<accession>A0A3S0X7H3</accession>
<dbReference type="Pfam" id="PF08242">
    <property type="entry name" value="Methyltransf_12"/>
    <property type="match status" value="1"/>
</dbReference>